<sequence length="147" mass="15705">MFQHLLVPTDGSPLSQEAVARAASFAREAGARVTLFYASPDSPAAYDGVGAISDAHITQTVRDQLASASQEILDAAEACMREAGVPCERLALKGNKPWELIIKAASQRSCDLIFMASHGRRGVSALLLGSETQKVLTHSKIPVLVFR</sequence>
<reference evidence="3 6" key="1">
    <citation type="submission" date="2016-08" db="EMBL/GenBank/DDBJ databases">
        <title>Candidatus Dactylopiibacterium carminicum genome sequence.</title>
        <authorList>
            <person name="Ramirez-Puebla S.T."/>
            <person name="Ormeno-Orrillo E."/>
            <person name="Vera-Ponce De Leon A."/>
            <person name="Luis L."/>
            <person name="Sanchez-Flores A."/>
            <person name="Monica R."/>
            <person name="Martinez-Romero E."/>
        </authorList>
    </citation>
    <scope>NUCLEOTIDE SEQUENCE [LARGE SCALE GENOMIC DNA]</scope>
    <source>
        <strain evidence="3">END1</strain>
    </source>
</reference>
<dbReference type="PRINTS" id="PR01438">
    <property type="entry name" value="UNVRSLSTRESS"/>
</dbReference>
<evidence type="ECO:0000259" key="2">
    <source>
        <dbReference type="Pfam" id="PF00582"/>
    </source>
</evidence>
<name>A0A272ERE9_9RHOO</name>
<evidence type="ECO:0000313" key="3">
    <source>
        <dbReference type="EMBL" id="KAF7598798.1"/>
    </source>
</evidence>
<dbReference type="EMBL" id="MDUX01000037">
    <property type="protein sequence ID" value="KAF7598798.1"/>
    <property type="molecule type" value="Genomic_DNA"/>
</dbReference>
<feature type="domain" description="UspA" evidence="2">
    <location>
        <begin position="1"/>
        <end position="147"/>
    </location>
</feature>
<dbReference type="Proteomes" id="UP000216107">
    <property type="component" value="Unassembled WGS sequence"/>
</dbReference>
<dbReference type="Proteomes" id="UP000623509">
    <property type="component" value="Unassembled WGS sequence"/>
</dbReference>
<dbReference type="OrthoDB" id="5295044at2"/>
<dbReference type="InterPro" id="IPR006016">
    <property type="entry name" value="UspA"/>
</dbReference>
<evidence type="ECO:0000256" key="1">
    <source>
        <dbReference type="ARBA" id="ARBA00008791"/>
    </source>
</evidence>
<dbReference type="RefSeq" id="WP_095525009.1">
    <property type="nucleotide sequence ID" value="NZ_MDUX01000037.1"/>
</dbReference>
<comment type="caution">
    <text evidence="4">The sequence shown here is derived from an EMBL/GenBank/DDBJ whole genome shotgun (WGS) entry which is preliminary data.</text>
</comment>
<dbReference type="CDD" id="cd00293">
    <property type="entry name" value="USP-like"/>
    <property type="match status" value="1"/>
</dbReference>
<organism evidence="4 5">
    <name type="scientific">Candidatus Dactylopiibacterium carminicum</name>
    <dbReference type="NCBI Taxonomy" id="857335"/>
    <lineage>
        <taxon>Bacteria</taxon>
        <taxon>Pseudomonadati</taxon>
        <taxon>Pseudomonadota</taxon>
        <taxon>Betaproteobacteria</taxon>
        <taxon>Rhodocyclales</taxon>
        <taxon>Rhodocyclaceae</taxon>
        <taxon>Candidatus Dactylopiibacterium</taxon>
    </lineage>
</organism>
<gene>
    <name evidence="3" type="ORF">BGI27_11415</name>
    <name evidence="4" type="ORF">CGU29_10560</name>
</gene>
<evidence type="ECO:0000313" key="5">
    <source>
        <dbReference type="Proteomes" id="UP000216107"/>
    </source>
</evidence>
<evidence type="ECO:0000313" key="6">
    <source>
        <dbReference type="Proteomes" id="UP000623509"/>
    </source>
</evidence>
<dbReference type="PANTHER" id="PTHR46268">
    <property type="entry name" value="STRESS RESPONSE PROTEIN NHAX"/>
    <property type="match status" value="1"/>
</dbReference>
<dbReference type="InterPro" id="IPR006015">
    <property type="entry name" value="Universal_stress_UspA"/>
</dbReference>
<evidence type="ECO:0000313" key="4">
    <source>
        <dbReference type="EMBL" id="PAS92675.1"/>
    </source>
</evidence>
<dbReference type="AlphaFoldDB" id="A0A272ERE9"/>
<dbReference type="Pfam" id="PF00582">
    <property type="entry name" value="Usp"/>
    <property type="match status" value="1"/>
</dbReference>
<dbReference type="EMBL" id="NMRN01000032">
    <property type="protein sequence ID" value="PAS92675.1"/>
    <property type="molecule type" value="Genomic_DNA"/>
</dbReference>
<dbReference type="PANTHER" id="PTHR46268:SF15">
    <property type="entry name" value="UNIVERSAL STRESS PROTEIN HP_0031"/>
    <property type="match status" value="1"/>
</dbReference>
<dbReference type="SUPFAM" id="SSF52402">
    <property type="entry name" value="Adenine nucleotide alpha hydrolases-like"/>
    <property type="match status" value="1"/>
</dbReference>
<dbReference type="InterPro" id="IPR014729">
    <property type="entry name" value="Rossmann-like_a/b/a_fold"/>
</dbReference>
<proteinExistence type="inferred from homology"/>
<dbReference type="Gene3D" id="3.40.50.620">
    <property type="entry name" value="HUPs"/>
    <property type="match status" value="1"/>
</dbReference>
<protein>
    <submittedName>
        <fullName evidence="4">Sulfate transporter</fullName>
    </submittedName>
    <submittedName>
        <fullName evidence="3">Universal stress protein</fullName>
    </submittedName>
</protein>
<comment type="similarity">
    <text evidence="1">Belongs to the universal stress protein A family.</text>
</comment>
<accession>A0A272ERE9</accession>
<keyword evidence="6" id="KW-1185">Reference proteome</keyword>
<reference evidence="4 5" key="2">
    <citation type="submission" date="2017-07" db="EMBL/GenBank/DDBJ databases">
        <title>Candidatus Dactylopiibacterium carminicum, a nitrogen-fixing symbiont of the cochineal insect Dactylopius coccus and Dactylopius opuntiae (Hemiptera: Coccoidea: Dactylopiidae).</title>
        <authorList>
            <person name="Vera A."/>
        </authorList>
    </citation>
    <scope>NUCLEOTIDE SEQUENCE [LARGE SCALE GENOMIC DNA]</scope>
    <source>
        <strain evidence="4 5">NFDCM</strain>
    </source>
</reference>